<keyword evidence="2" id="KW-0812">Transmembrane</keyword>
<comment type="caution">
    <text evidence="3">The sequence shown here is derived from an EMBL/GenBank/DDBJ whole genome shotgun (WGS) entry which is preliminary data.</text>
</comment>
<accession>A0ABV1YGV1</accession>
<keyword evidence="2" id="KW-0472">Membrane</keyword>
<evidence type="ECO:0000313" key="4">
    <source>
        <dbReference type="Proteomes" id="UP001464387"/>
    </source>
</evidence>
<evidence type="ECO:0000256" key="1">
    <source>
        <dbReference type="SAM" id="MobiDB-lite"/>
    </source>
</evidence>
<dbReference type="Proteomes" id="UP001464387">
    <property type="component" value="Unassembled WGS sequence"/>
</dbReference>
<dbReference type="RefSeq" id="WP_287273083.1">
    <property type="nucleotide sequence ID" value="NZ_JAMYMY010000023.1"/>
</dbReference>
<gene>
    <name evidence="3" type="ORF">NKI33_15715</name>
</gene>
<keyword evidence="4" id="KW-1185">Reference proteome</keyword>
<reference evidence="3 4" key="1">
    <citation type="journal article" date="2024" name="Proc. Natl. Acad. Sci. U.S.A.">
        <title>The evolutionary genomics of adaptation to stress in wild rhizobium bacteria.</title>
        <authorList>
            <person name="Kehlet-Delgado H."/>
            <person name="Montoya A.P."/>
            <person name="Jensen K.T."/>
            <person name="Wendlandt C.E."/>
            <person name="Dexheimer C."/>
            <person name="Roberts M."/>
            <person name="Torres Martinez L."/>
            <person name="Friesen M.L."/>
            <person name="Griffitts J.S."/>
            <person name="Porter S.S."/>
        </authorList>
    </citation>
    <scope>NUCLEOTIDE SEQUENCE [LARGE SCALE GENOMIC DNA]</scope>
    <source>
        <strain evidence="3 4">M0729</strain>
    </source>
</reference>
<proteinExistence type="predicted"/>
<feature type="transmembrane region" description="Helical" evidence="2">
    <location>
        <begin position="18"/>
        <end position="41"/>
    </location>
</feature>
<dbReference type="EMBL" id="JAMYPJ010000020">
    <property type="protein sequence ID" value="MER8934413.1"/>
    <property type="molecule type" value="Genomic_DNA"/>
</dbReference>
<evidence type="ECO:0000256" key="2">
    <source>
        <dbReference type="SAM" id="Phobius"/>
    </source>
</evidence>
<evidence type="ECO:0000313" key="3">
    <source>
        <dbReference type="EMBL" id="MER8934413.1"/>
    </source>
</evidence>
<name>A0ABV1YGV1_9HYPH</name>
<organism evidence="3 4">
    <name type="scientific">Mesorhizobium opportunistum</name>
    <dbReference type="NCBI Taxonomy" id="593909"/>
    <lineage>
        <taxon>Bacteria</taxon>
        <taxon>Pseudomonadati</taxon>
        <taxon>Pseudomonadota</taxon>
        <taxon>Alphaproteobacteria</taxon>
        <taxon>Hyphomicrobiales</taxon>
        <taxon>Phyllobacteriaceae</taxon>
        <taxon>Mesorhizobium</taxon>
    </lineage>
</organism>
<keyword evidence="2" id="KW-1133">Transmembrane helix</keyword>
<protein>
    <submittedName>
        <fullName evidence="3">Uncharacterized protein</fullName>
    </submittedName>
</protein>
<feature type="region of interest" description="Disordered" evidence="1">
    <location>
        <begin position="47"/>
        <end position="68"/>
    </location>
</feature>
<sequence length="68" mass="6940">MPHRSIIINTGHGPGTAIAILTVGLVAVAIVFLILGGALYLGEQPSNQHGLSSVPARSIQAADRGANR</sequence>